<keyword evidence="3" id="KW-1185">Reference proteome</keyword>
<name>A0A7W6DFM2_9SPHN</name>
<organism evidence="2 3">
    <name type="scientific">Sphingobium fontiphilum</name>
    <dbReference type="NCBI Taxonomy" id="944425"/>
    <lineage>
        <taxon>Bacteria</taxon>
        <taxon>Pseudomonadati</taxon>
        <taxon>Pseudomonadota</taxon>
        <taxon>Alphaproteobacteria</taxon>
        <taxon>Sphingomonadales</taxon>
        <taxon>Sphingomonadaceae</taxon>
        <taxon>Sphingobium</taxon>
    </lineage>
</organism>
<protein>
    <submittedName>
        <fullName evidence="2">Nitrogen fixation protein FixH</fullName>
    </submittedName>
</protein>
<comment type="caution">
    <text evidence="2">The sequence shown here is derived from an EMBL/GenBank/DDBJ whole genome shotgun (WGS) entry which is preliminary data.</text>
</comment>
<gene>
    <name evidence="2" type="ORF">GGR44_001551</name>
</gene>
<evidence type="ECO:0000313" key="2">
    <source>
        <dbReference type="EMBL" id="MBB3981892.1"/>
    </source>
</evidence>
<accession>A0A7W6DFM2</accession>
<reference evidence="2 3" key="1">
    <citation type="submission" date="2020-08" db="EMBL/GenBank/DDBJ databases">
        <title>Genomic Encyclopedia of Type Strains, Phase IV (KMG-IV): sequencing the most valuable type-strain genomes for metagenomic binning, comparative biology and taxonomic classification.</title>
        <authorList>
            <person name="Goeker M."/>
        </authorList>
    </citation>
    <scope>NUCLEOTIDE SEQUENCE [LARGE SCALE GENOMIC DNA]</scope>
    <source>
        <strain evidence="2 3">DSM 29348</strain>
    </source>
</reference>
<dbReference type="Proteomes" id="UP000552757">
    <property type="component" value="Unassembled WGS sequence"/>
</dbReference>
<dbReference type="EMBL" id="JACIEB010000003">
    <property type="protein sequence ID" value="MBB3981892.1"/>
    <property type="molecule type" value="Genomic_DNA"/>
</dbReference>
<proteinExistence type="predicted"/>
<dbReference type="InterPro" id="IPR018037">
    <property type="entry name" value="FixH_proteobacterial"/>
</dbReference>
<feature type="transmembrane region" description="Helical" evidence="1">
    <location>
        <begin position="12"/>
        <end position="36"/>
    </location>
</feature>
<dbReference type="Pfam" id="PF05751">
    <property type="entry name" value="FixH"/>
    <property type="match status" value="1"/>
</dbReference>
<keyword evidence="1" id="KW-0812">Transmembrane</keyword>
<keyword evidence="1" id="KW-0472">Membrane</keyword>
<evidence type="ECO:0000313" key="3">
    <source>
        <dbReference type="Proteomes" id="UP000552757"/>
    </source>
</evidence>
<evidence type="ECO:0000256" key="1">
    <source>
        <dbReference type="SAM" id="Phobius"/>
    </source>
</evidence>
<dbReference type="AlphaFoldDB" id="A0A7W6DFM2"/>
<sequence length="158" mass="17487">MRAAPRARRPFTGWHMTIILVAFFVVVMSVNIFMAVSAVSTFGGTVVDNSYVASQKFNGWLDAARRQQKMGWRRAIALDDARHVRVTLTDQADQPVSAGIITGRAIHPLGRAPEVKLSFQGMGHGVYRARQPLPAGRWQVRVTLAGHGDTQHIQKEVD</sequence>
<dbReference type="InterPro" id="IPR008620">
    <property type="entry name" value="FixH"/>
</dbReference>
<dbReference type="PIRSF" id="PIRSF011386">
    <property type="entry name" value="FixH"/>
    <property type="match status" value="1"/>
</dbReference>
<keyword evidence="1" id="KW-1133">Transmembrane helix</keyword>